<evidence type="ECO:0000313" key="1">
    <source>
        <dbReference type="EMBL" id="XDQ69045.1"/>
    </source>
</evidence>
<reference evidence="1" key="1">
    <citation type="submission" date="2024-07" db="EMBL/GenBank/DDBJ databases">
        <authorList>
            <person name="Yu S.T."/>
        </authorList>
    </citation>
    <scope>NUCLEOTIDE SEQUENCE</scope>
    <source>
        <strain evidence="1">R44</strain>
    </source>
</reference>
<dbReference type="EMBL" id="CP163444">
    <property type="protein sequence ID" value="XDQ69045.1"/>
    <property type="molecule type" value="Genomic_DNA"/>
</dbReference>
<dbReference type="EMBL" id="CP163444">
    <property type="protein sequence ID" value="XDQ71293.1"/>
    <property type="molecule type" value="Genomic_DNA"/>
</dbReference>
<name>A0AB39SL11_9ACTN</name>
<dbReference type="AlphaFoldDB" id="A0AB39SL11"/>
<evidence type="ECO:0000313" key="2">
    <source>
        <dbReference type="EMBL" id="XDQ71293.1"/>
    </source>
</evidence>
<accession>A0AB39SL11</accession>
<sequence>MERITEDQVARLAGFVSARIPETAPLQGEARRTAAALRLAANKQIAAVIFHRNSPAEHSGETELHATASWNLLVALAGIWHDHPDFPADAAVETFDFDCESPLSTSMQRDS</sequence>
<gene>
    <name evidence="1" type="ORF">AB5J54_00100</name>
    <name evidence="2" type="ORF">AB5J54_12485</name>
</gene>
<proteinExistence type="predicted"/>
<protein>
    <submittedName>
        <fullName evidence="1">Uncharacterized protein</fullName>
    </submittedName>
</protein>
<dbReference type="RefSeq" id="WP_369141788.1">
    <property type="nucleotide sequence ID" value="NZ_CP163444.1"/>
</dbReference>
<organism evidence="1">
    <name type="scientific">Streptomyces sp. R44</name>
    <dbReference type="NCBI Taxonomy" id="3238633"/>
    <lineage>
        <taxon>Bacteria</taxon>
        <taxon>Bacillati</taxon>
        <taxon>Actinomycetota</taxon>
        <taxon>Actinomycetes</taxon>
        <taxon>Kitasatosporales</taxon>
        <taxon>Streptomycetaceae</taxon>
        <taxon>Streptomyces</taxon>
    </lineage>
</organism>